<evidence type="ECO:0000256" key="1">
    <source>
        <dbReference type="ARBA" id="ARBA00008812"/>
    </source>
</evidence>
<dbReference type="STRING" id="1451189.CFAL_11595"/>
<sequence>MSHTAHTPRPVTDYSGTYSIDPTHSEIGFTARHAMVTKVRGAFNEFTGTARTEEGLANASIEVTIDVASIDTRNSQRDEHLRMGEFFDVSNYPTMRFTSTDISARGDDGLTVVGDLTIKGQTRQVSIDFDFTGDVQDPWGNTRVGFEGSTVINRRDFGLEWQTALDGGGVLVSEKITLNFDISAVKQEG</sequence>
<keyword evidence="4" id="KW-1185">Reference proteome</keyword>
<dbReference type="OrthoDB" id="9811006at2"/>
<feature type="domain" description="Lipid/polyisoprenoid-binding YceI-like" evidence="2">
    <location>
        <begin position="17"/>
        <end position="185"/>
    </location>
</feature>
<dbReference type="Gene3D" id="2.40.128.110">
    <property type="entry name" value="Lipid/polyisoprenoid-binding, YceI-like"/>
    <property type="match status" value="1"/>
</dbReference>
<comment type="caution">
    <text evidence="3">The sequence shown here is derived from an EMBL/GenBank/DDBJ whole genome shotgun (WGS) entry which is preliminary data.</text>
</comment>
<protein>
    <submittedName>
        <fullName evidence="3">Polyisoprenoid-binding protein</fullName>
    </submittedName>
</protein>
<dbReference type="Proteomes" id="UP000285278">
    <property type="component" value="Unassembled WGS sequence"/>
</dbReference>
<dbReference type="SUPFAM" id="SSF101874">
    <property type="entry name" value="YceI-like"/>
    <property type="match status" value="1"/>
</dbReference>
<dbReference type="InterPro" id="IPR036761">
    <property type="entry name" value="TTHA0802/YceI-like_sf"/>
</dbReference>
<dbReference type="PANTHER" id="PTHR34406">
    <property type="entry name" value="PROTEIN YCEI"/>
    <property type="match status" value="1"/>
</dbReference>
<accession>A0A418Q9G9</accession>
<dbReference type="Pfam" id="PF04264">
    <property type="entry name" value="YceI"/>
    <property type="match status" value="1"/>
</dbReference>
<dbReference type="EMBL" id="QXJK01000002">
    <property type="protein sequence ID" value="RIX36213.1"/>
    <property type="molecule type" value="Genomic_DNA"/>
</dbReference>
<gene>
    <name evidence="3" type="ORF">D3M95_02745</name>
</gene>
<evidence type="ECO:0000313" key="4">
    <source>
        <dbReference type="Proteomes" id="UP000285278"/>
    </source>
</evidence>
<evidence type="ECO:0000259" key="2">
    <source>
        <dbReference type="SMART" id="SM00867"/>
    </source>
</evidence>
<name>A0A418Q9G9_9CORY</name>
<dbReference type="AlphaFoldDB" id="A0A418Q9G9"/>
<dbReference type="RefSeq" id="WP_119664347.1">
    <property type="nucleotide sequence ID" value="NZ_QXJK01000002.1"/>
</dbReference>
<comment type="similarity">
    <text evidence="1">Belongs to the UPF0312 family.</text>
</comment>
<proteinExistence type="inferred from homology"/>
<dbReference type="InterPro" id="IPR007372">
    <property type="entry name" value="Lipid/polyisoprenoid-bd_YceI"/>
</dbReference>
<dbReference type="PANTHER" id="PTHR34406:SF1">
    <property type="entry name" value="PROTEIN YCEI"/>
    <property type="match status" value="1"/>
</dbReference>
<reference evidence="3 4" key="1">
    <citation type="submission" date="2018-09" db="EMBL/GenBank/DDBJ databases">
        <title>Optimization and identification of Corynebacterium falsenii FN1-14 from fish paste.</title>
        <authorList>
            <person name="Daroonpunt R."/>
            <person name="Tanasupawat S."/>
        </authorList>
    </citation>
    <scope>NUCLEOTIDE SEQUENCE [LARGE SCALE GENOMIC DNA]</scope>
    <source>
        <strain evidence="3 4">FN1-14</strain>
    </source>
</reference>
<evidence type="ECO:0000313" key="3">
    <source>
        <dbReference type="EMBL" id="RIX36213.1"/>
    </source>
</evidence>
<dbReference type="SMART" id="SM00867">
    <property type="entry name" value="YceI"/>
    <property type="match status" value="1"/>
</dbReference>
<organism evidence="3 4">
    <name type="scientific">Corynebacterium falsenii</name>
    <dbReference type="NCBI Taxonomy" id="108486"/>
    <lineage>
        <taxon>Bacteria</taxon>
        <taxon>Bacillati</taxon>
        <taxon>Actinomycetota</taxon>
        <taxon>Actinomycetes</taxon>
        <taxon>Mycobacteriales</taxon>
        <taxon>Corynebacteriaceae</taxon>
        <taxon>Corynebacterium</taxon>
    </lineage>
</organism>